<dbReference type="SMART" id="SM00327">
    <property type="entry name" value="VWA"/>
    <property type="match status" value="1"/>
</dbReference>
<evidence type="ECO:0000313" key="5">
    <source>
        <dbReference type="EMBL" id="REF37463.1"/>
    </source>
</evidence>
<evidence type="ECO:0000259" key="4">
    <source>
        <dbReference type="PROSITE" id="PS50234"/>
    </source>
</evidence>
<proteinExistence type="predicted"/>
<dbReference type="RefSeq" id="WP_170152623.1">
    <property type="nucleotide sequence ID" value="NZ_QTUC01000001.1"/>
</dbReference>
<dbReference type="AlphaFoldDB" id="A0A3D9V9T5"/>
<dbReference type="Gene3D" id="3.40.50.410">
    <property type="entry name" value="von Willebrand factor, type A domain"/>
    <property type="match status" value="1"/>
</dbReference>
<keyword evidence="2" id="KW-0472">Membrane</keyword>
<feature type="domain" description="VWFA" evidence="4">
    <location>
        <begin position="103"/>
        <end position="286"/>
    </location>
</feature>
<comment type="caution">
    <text evidence="5">The sequence shown here is derived from an EMBL/GenBank/DDBJ whole genome shotgun (WGS) entry which is preliminary data.</text>
</comment>
<feature type="compositionally biased region" description="Polar residues" evidence="1">
    <location>
        <begin position="52"/>
        <end position="85"/>
    </location>
</feature>
<sequence length="746" mass="78409">MPTRSRALHTFLRTVALPALLMATITAGPSAAAHAKGNHADGAHVNAPWSDVTPSNPPNRTRSNLSPTTAAPTTESIATSVTTDDGTGPADMNAGTDDSAHGKLLLLFDSSGSMEEPDDDGGTKIEAARQAFRDLIPRLPDDALVGLRVYGATVYDPSDPRACTDTQLVVPVGRVDRPALTQALASFRPYGETPIAYSLRQAAKDLGTSGRRTILLVSDGEETCDPDPCATAREITGLGIEVKIDVVGYRVDPEARKQLRCIADAGSGTFYEADDANDLAVSLHRLSVRAFRPFRVAGRPVSGTSTVDSAPVLRAGQYVDTAPRQGETRYYRLRRSMDSSTLYIGASARPAPSQAIAAIHLDLRTPDGDGCGYGLGTGVSYARTNPVVTASVSSWDPFTAHHRDCQRGRELVLALRQSGSTGAADHASRRSGSQSTLDGVPIEIVILEEPPVASRDDLPPPAPIRPPWRGPTGEAATEVTPGASFSDAPLVGPGRYRTSLFPGEVQFVRVRLDWGQRLEAEVRVPRPPAKVAGLLDAPHLLDLTLIGPTRGEAVATLSEVAGQDHVLLSPTTSSHARATTVEVRYANRDAGGAPQTSTVIPGDYVVAVGLGDDRDGETYLLPIEILIGIEGRGGDGAPPYVDDLGILVPGPDGAATTFRPHSTGDPTGSDDETSGSDSGAGPRGNVLDGDPLVNQRTEAPRGQLSGPRAVLVGVLSAVVAVLFAATGVSSWRRRRVNRRDAELTSS</sequence>
<keyword evidence="6" id="KW-1185">Reference proteome</keyword>
<name>A0A3D9V9T5_THECX</name>
<dbReference type="Pfam" id="PF13519">
    <property type="entry name" value="VWA_2"/>
    <property type="match status" value="1"/>
</dbReference>
<dbReference type="PROSITE" id="PS50234">
    <property type="entry name" value="VWFA"/>
    <property type="match status" value="1"/>
</dbReference>
<dbReference type="Proteomes" id="UP000256485">
    <property type="component" value="Unassembled WGS sequence"/>
</dbReference>
<gene>
    <name evidence="5" type="ORF">DFJ64_2907</name>
</gene>
<evidence type="ECO:0000256" key="2">
    <source>
        <dbReference type="SAM" id="Phobius"/>
    </source>
</evidence>
<dbReference type="InterPro" id="IPR002035">
    <property type="entry name" value="VWF_A"/>
</dbReference>
<evidence type="ECO:0000256" key="1">
    <source>
        <dbReference type="SAM" id="MobiDB-lite"/>
    </source>
</evidence>
<protein>
    <submittedName>
        <fullName evidence="5">Ca-activated chloride channel family protein</fullName>
    </submittedName>
</protein>
<feature type="chain" id="PRO_5039542097" evidence="3">
    <location>
        <begin position="36"/>
        <end position="746"/>
    </location>
</feature>
<feature type="transmembrane region" description="Helical" evidence="2">
    <location>
        <begin position="709"/>
        <end position="729"/>
    </location>
</feature>
<feature type="region of interest" description="Disordered" evidence="1">
    <location>
        <begin position="651"/>
        <end position="704"/>
    </location>
</feature>
<evidence type="ECO:0000256" key="3">
    <source>
        <dbReference type="SAM" id="SignalP"/>
    </source>
</evidence>
<feature type="region of interest" description="Disordered" evidence="1">
    <location>
        <begin position="450"/>
        <end position="486"/>
    </location>
</feature>
<dbReference type="InterPro" id="IPR036465">
    <property type="entry name" value="vWFA_dom_sf"/>
</dbReference>
<accession>A0A3D9V9T5</accession>
<keyword evidence="3" id="KW-0732">Signal</keyword>
<feature type="compositionally biased region" description="Pro residues" evidence="1">
    <location>
        <begin position="459"/>
        <end position="469"/>
    </location>
</feature>
<reference evidence="5 6" key="1">
    <citation type="submission" date="2018-08" db="EMBL/GenBank/DDBJ databases">
        <title>Sequencing the genomes of 1000 actinobacteria strains.</title>
        <authorList>
            <person name="Klenk H.-P."/>
        </authorList>
    </citation>
    <scope>NUCLEOTIDE SEQUENCE [LARGE SCALE GENOMIC DNA]</scope>
    <source>
        <strain evidence="5 6">DSM 22891</strain>
    </source>
</reference>
<feature type="region of interest" description="Disordered" evidence="1">
    <location>
        <begin position="33"/>
        <end position="98"/>
    </location>
</feature>
<dbReference type="EMBL" id="QTUC01000001">
    <property type="protein sequence ID" value="REF37463.1"/>
    <property type="molecule type" value="Genomic_DNA"/>
</dbReference>
<keyword evidence="2" id="KW-0812">Transmembrane</keyword>
<dbReference type="SUPFAM" id="SSF53300">
    <property type="entry name" value="vWA-like"/>
    <property type="match status" value="1"/>
</dbReference>
<organism evidence="5 6">
    <name type="scientific">Thermasporomyces composti</name>
    <dbReference type="NCBI Taxonomy" id="696763"/>
    <lineage>
        <taxon>Bacteria</taxon>
        <taxon>Bacillati</taxon>
        <taxon>Actinomycetota</taxon>
        <taxon>Actinomycetes</taxon>
        <taxon>Propionibacteriales</taxon>
        <taxon>Nocardioidaceae</taxon>
        <taxon>Thermasporomyces</taxon>
    </lineage>
</organism>
<evidence type="ECO:0000313" key="6">
    <source>
        <dbReference type="Proteomes" id="UP000256485"/>
    </source>
</evidence>
<keyword evidence="2" id="KW-1133">Transmembrane helix</keyword>
<feature type="signal peptide" evidence="3">
    <location>
        <begin position="1"/>
        <end position="35"/>
    </location>
</feature>